<keyword evidence="1" id="KW-0175">Coiled coil</keyword>
<feature type="coiled-coil region" evidence="1">
    <location>
        <begin position="399"/>
        <end position="426"/>
    </location>
</feature>
<evidence type="ECO:0008006" key="3">
    <source>
        <dbReference type="Google" id="ProtNLM"/>
    </source>
</evidence>
<name>A0A6C0DX98_9ZZZZ</name>
<dbReference type="EMBL" id="MN739693">
    <property type="protein sequence ID" value="QHT21487.1"/>
    <property type="molecule type" value="Genomic_DNA"/>
</dbReference>
<sequence>MSANVSSAPSPFKIGNDSDRMYYNSKELMEYKPEFYYGCKTKPRSIVQKQKIPESEYLFANLSAKEWRLSSQECKKAQLLISTEWVDKHYFKIQSPPPEVLDKTAVDENNGEEGHIEEQDVDNEEVETAPPLLELTDKEKFKDTNGNIIDIETRGERDRNKIFFKVKDVSDAFGMDGLNKTIIDIRNGYKRNKHYKTFFIRSYGVENVSTTIKKCLYLTYRGLLRVLFVSYNKNAEHFQNWAEEKLFTIQMGSKEEKIKLGADILNISMKAYKAVFDSHADKFPSIYLFRLGKVRDLRETFQIPNLISDNSYVYKYGCTDDLSRRINETGQKYGKLQNVKPELVLYRMVETKHIFDAEREIREQCKAYEKNLNTSGYIELIILTGKEYEYMKKCYKRIGNEYAGASAELQRQVQELEQKVEQEHASHKYEMLEKDMVIKEKDMTIKEKDMENKELRTKIETDSKYNELLIQHLTLKGECNVKVRE</sequence>
<reference evidence="2" key="1">
    <citation type="journal article" date="2020" name="Nature">
        <title>Giant virus diversity and host interactions through global metagenomics.</title>
        <authorList>
            <person name="Schulz F."/>
            <person name="Roux S."/>
            <person name="Paez-Espino D."/>
            <person name="Jungbluth S."/>
            <person name="Walsh D.A."/>
            <person name="Denef V.J."/>
            <person name="McMahon K.D."/>
            <person name="Konstantinidis K.T."/>
            <person name="Eloe-Fadrosh E.A."/>
            <person name="Kyrpides N.C."/>
            <person name="Woyke T."/>
        </authorList>
    </citation>
    <scope>NUCLEOTIDE SEQUENCE</scope>
    <source>
        <strain evidence="2">GVMAG-M-3300023174-92</strain>
    </source>
</reference>
<evidence type="ECO:0000313" key="2">
    <source>
        <dbReference type="EMBL" id="QHT21487.1"/>
    </source>
</evidence>
<protein>
    <recommendedName>
        <fullName evidence="3">Bro-N domain-containing protein</fullName>
    </recommendedName>
</protein>
<evidence type="ECO:0000256" key="1">
    <source>
        <dbReference type="SAM" id="Coils"/>
    </source>
</evidence>
<organism evidence="2">
    <name type="scientific">viral metagenome</name>
    <dbReference type="NCBI Taxonomy" id="1070528"/>
    <lineage>
        <taxon>unclassified sequences</taxon>
        <taxon>metagenomes</taxon>
        <taxon>organismal metagenomes</taxon>
    </lineage>
</organism>
<proteinExistence type="predicted"/>
<dbReference type="AlphaFoldDB" id="A0A6C0DX98"/>
<accession>A0A6C0DX98</accession>